<dbReference type="PANTHER" id="PTHR33064:SF37">
    <property type="entry name" value="RIBONUCLEASE H"/>
    <property type="match status" value="1"/>
</dbReference>
<accession>A0AAD7R8A1</accession>
<evidence type="ECO:0000313" key="2">
    <source>
        <dbReference type="EMBL" id="KAJ8371467.1"/>
    </source>
</evidence>
<dbReference type="SUPFAM" id="SSF56672">
    <property type="entry name" value="DNA/RNA polymerases"/>
    <property type="match status" value="1"/>
</dbReference>
<evidence type="ECO:0000259" key="1">
    <source>
        <dbReference type="Pfam" id="PF17919"/>
    </source>
</evidence>
<feature type="domain" description="Reverse transcriptase/retrotransposon-derived protein RNase H-like" evidence="1">
    <location>
        <begin position="20"/>
        <end position="115"/>
    </location>
</feature>
<gene>
    <name evidence="2" type="ORF">AAFF_G00310390</name>
</gene>
<reference evidence="2" key="1">
    <citation type="journal article" date="2023" name="Science">
        <title>Genome structures resolve the early diversification of teleost fishes.</title>
        <authorList>
            <person name="Parey E."/>
            <person name="Louis A."/>
            <person name="Montfort J."/>
            <person name="Bouchez O."/>
            <person name="Roques C."/>
            <person name="Iampietro C."/>
            <person name="Lluch J."/>
            <person name="Castinel A."/>
            <person name="Donnadieu C."/>
            <person name="Desvignes T."/>
            <person name="Floi Bucao C."/>
            <person name="Jouanno E."/>
            <person name="Wen M."/>
            <person name="Mejri S."/>
            <person name="Dirks R."/>
            <person name="Jansen H."/>
            <person name="Henkel C."/>
            <person name="Chen W.J."/>
            <person name="Zahm M."/>
            <person name="Cabau C."/>
            <person name="Klopp C."/>
            <person name="Thompson A.W."/>
            <person name="Robinson-Rechavi M."/>
            <person name="Braasch I."/>
            <person name="Lecointre G."/>
            <person name="Bobe J."/>
            <person name="Postlethwait J.H."/>
            <person name="Berthelot C."/>
            <person name="Roest Crollius H."/>
            <person name="Guiguen Y."/>
        </authorList>
    </citation>
    <scope>NUCLEOTIDE SEQUENCE</scope>
    <source>
        <strain evidence="2">NC1722</strain>
    </source>
</reference>
<comment type="caution">
    <text evidence="2">The sequence shown here is derived from an EMBL/GenBank/DDBJ whole genome shotgun (WGS) entry which is preliminary data.</text>
</comment>
<name>A0AAD7R8A1_9TELE</name>
<dbReference type="Proteomes" id="UP001221898">
    <property type="component" value="Unassembled WGS sequence"/>
</dbReference>
<dbReference type="Pfam" id="PF17919">
    <property type="entry name" value="RT_RNaseH_2"/>
    <property type="match status" value="1"/>
</dbReference>
<evidence type="ECO:0000313" key="3">
    <source>
        <dbReference type="Proteomes" id="UP001221898"/>
    </source>
</evidence>
<sequence>MLAPFDDVVAGRDSKDVIHWSDELLCAFRYAQKALSSTHAITLPRPADQLWIVTDGAVREPGLGATLYITCKDTVKVAGYFSAKLRKNQTSWLPCEIEALSIAAAVKHFAPYIIQSSQRTCVLTDSKPCVQAFEKLCRGEFSASPRVTSFLSTASRFQVLIRHVAGAAILPSDFASRNAPECESPTCQKLPFTNRSAWLALQSECSDLRRTCAHLRQGPSLDGLLTSLHIKLDHPTATQLKAVVQRYFTRWTWTLLFNVSPMGAIGVRH</sequence>
<dbReference type="InterPro" id="IPR041577">
    <property type="entry name" value="RT_RNaseH_2"/>
</dbReference>
<dbReference type="InterPro" id="IPR043502">
    <property type="entry name" value="DNA/RNA_pol_sf"/>
</dbReference>
<dbReference type="InterPro" id="IPR051320">
    <property type="entry name" value="Viral_Replic_Matur_Polypro"/>
</dbReference>
<dbReference type="EMBL" id="JAINUG010000450">
    <property type="protein sequence ID" value="KAJ8371467.1"/>
    <property type="molecule type" value="Genomic_DNA"/>
</dbReference>
<organism evidence="2 3">
    <name type="scientific">Aldrovandia affinis</name>
    <dbReference type="NCBI Taxonomy" id="143900"/>
    <lineage>
        <taxon>Eukaryota</taxon>
        <taxon>Metazoa</taxon>
        <taxon>Chordata</taxon>
        <taxon>Craniata</taxon>
        <taxon>Vertebrata</taxon>
        <taxon>Euteleostomi</taxon>
        <taxon>Actinopterygii</taxon>
        <taxon>Neopterygii</taxon>
        <taxon>Teleostei</taxon>
        <taxon>Notacanthiformes</taxon>
        <taxon>Halosauridae</taxon>
        <taxon>Aldrovandia</taxon>
    </lineage>
</organism>
<dbReference type="AlphaFoldDB" id="A0AAD7R8A1"/>
<dbReference type="PANTHER" id="PTHR33064">
    <property type="entry name" value="POL PROTEIN"/>
    <property type="match status" value="1"/>
</dbReference>
<keyword evidence="3" id="KW-1185">Reference proteome</keyword>
<protein>
    <recommendedName>
        <fullName evidence="1">Reverse transcriptase/retrotransposon-derived protein RNase H-like domain-containing protein</fullName>
    </recommendedName>
</protein>
<proteinExistence type="predicted"/>